<dbReference type="SUPFAM" id="SSF89095">
    <property type="entry name" value="GatB/YqeY motif"/>
    <property type="match status" value="1"/>
</dbReference>
<organism evidence="2 3">
    <name type="scientific">Jaapia argillacea MUCL 33604</name>
    <dbReference type="NCBI Taxonomy" id="933084"/>
    <lineage>
        <taxon>Eukaryota</taxon>
        <taxon>Fungi</taxon>
        <taxon>Dikarya</taxon>
        <taxon>Basidiomycota</taxon>
        <taxon>Agaricomycotina</taxon>
        <taxon>Agaricomycetes</taxon>
        <taxon>Agaricomycetidae</taxon>
        <taxon>Jaapiales</taxon>
        <taxon>Jaapiaceae</taxon>
        <taxon>Jaapia</taxon>
    </lineage>
</organism>
<proteinExistence type="inferred from homology"/>
<keyword evidence="1" id="KW-0496">Mitochondrion</keyword>
<evidence type="ECO:0000313" key="3">
    <source>
        <dbReference type="Proteomes" id="UP000027265"/>
    </source>
</evidence>
<dbReference type="STRING" id="933084.A0A067PSJ4"/>
<dbReference type="AlphaFoldDB" id="A0A067PSJ4"/>
<protein>
    <recommendedName>
        <fullName evidence="1">Altered inheritance of mitochondria protein 41</fullName>
    </recommendedName>
</protein>
<name>A0A067PSJ4_9AGAM</name>
<dbReference type="InterPro" id="IPR042184">
    <property type="entry name" value="YqeY/Aim41_N"/>
</dbReference>
<accession>A0A067PSJ4</accession>
<dbReference type="PANTHER" id="PTHR28055:SF1">
    <property type="entry name" value="ALTERED INHERITANCE OF MITOCHONDRIA PROTEIN 41, MITOCHONDRIAL"/>
    <property type="match status" value="1"/>
</dbReference>
<dbReference type="GO" id="GO:0005739">
    <property type="term" value="C:mitochondrion"/>
    <property type="evidence" value="ECO:0007669"/>
    <property type="project" value="UniProtKB-SubCell"/>
</dbReference>
<keyword evidence="3" id="KW-1185">Reference proteome</keyword>
<dbReference type="InterPro" id="IPR019004">
    <property type="entry name" value="YqeY/Aim41"/>
</dbReference>
<dbReference type="PANTHER" id="PTHR28055">
    <property type="entry name" value="ALTERED INHERITANCE OF MITOCHONDRIA PROTEIN 41, MITOCHONDRIAL"/>
    <property type="match status" value="1"/>
</dbReference>
<dbReference type="InterPro" id="IPR003789">
    <property type="entry name" value="Asn/Gln_tRNA_amidoTrase-B-like"/>
</dbReference>
<evidence type="ECO:0000313" key="2">
    <source>
        <dbReference type="EMBL" id="KDQ57714.1"/>
    </source>
</evidence>
<reference evidence="3" key="1">
    <citation type="journal article" date="2014" name="Proc. Natl. Acad. Sci. U.S.A.">
        <title>Extensive sampling of basidiomycete genomes demonstrates inadequacy of the white-rot/brown-rot paradigm for wood decay fungi.</title>
        <authorList>
            <person name="Riley R."/>
            <person name="Salamov A.A."/>
            <person name="Brown D.W."/>
            <person name="Nagy L.G."/>
            <person name="Floudas D."/>
            <person name="Held B.W."/>
            <person name="Levasseur A."/>
            <person name="Lombard V."/>
            <person name="Morin E."/>
            <person name="Otillar R."/>
            <person name="Lindquist E.A."/>
            <person name="Sun H."/>
            <person name="LaButti K.M."/>
            <person name="Schmutz J."/>
            <person name="Jabbour D."/>
            <person name="Luo H."/>
            <person name="Baker S.E."/>
            <person name="Pisabarro A.G."/>
            <person name="Walton J.D."/>
            <person name="Blanchette R.A."/>
            <person name="Henrissat B."/>
            <person name="Martin F."/>
            <person name="Cullen D."/>
            <person name="Hibbett D.S."/>
            <person name="Grigoriev I.V."/>
        </authorList>
    </citation>
    <scope>NUCLEOTIDE SEQUENCE [LARGE SCALE GENOMIC DNA]</scope>
    <source>
        <strain evidence="3">MUCL 33604</strain>
    </source>
</reference>
<comment type="similarity">
    <text evidence="1">Belongs to the AIM41 family.</text>
</comment>
<dbReference type="EMBL" id="KL197719">
    <property type="protein sequence ID" value="KDQ57714.1"/>
    <property type="molecule type" value="Genomic_DNA"/>
</dbReference>
<evidence type="ECO:0000256" key="1">
    <source>
        <dbReference type="RuleBase" id="RU365099"/>
    </source>
</evidence>
<gene>
    <name evidence="1" type="primary">AIM41</name>
    <name evidence="2" type="ORF">JAAARDRAFT_35400</name>
</gene>
<comment type="subcellular location">
    <subcellularLocation>
        <location evidence="1">Mitochondrion</location>
    </subcellularLocation>
</comment>
<sequence length="195" mass="22215">MNVLRASVLRPLRSAGPSNALRWSVLQQVRGLAVQPDSNIRAILDEEVKKAMKSKDTFTSTLLRSVIAEIQTQDKKGKTLPTRDIFSVIRGAYFRRVEAAEEFTKASRTELAGKETKEAEVLLQFFPPRLSAEQIDVLLKEAYDDLMVKHGRNSEVAFKNIYPRFYSTTDRAMVDGYLVRERLERLKKSVPVPRS</sequence>
<dbReference type="OrthoDB" id="538640at2759"/>
<dbReference type="Proteomes" id="UP000027265">
    <property type="component" value="Unassembled WGS sequence"/>
</dbReference>
<dbReference type="Pfam" id="PF09424">
    <property type="entry name" value="YqeY"/>
    <property type="match status" value="1"/>
</dbReference>
<dbReference type="HOGENOM" id="CLU_079430_1_0_1"/>
<dbReference type="InParanoid" id="A0A067PSJ4"/>
<dbReference type="Gene3D" id="1.10.1510.10">
    <property type="entry name" value="Uncharacterised protein YqeY/AIM41 PF09424, N-terminal domain"/>
    <property type="match status" value="1"/>
</dbReference>
<dbReference type="GO" id="GO:0016884">
    <property type="term" value="F:carbon-nitrogen ligase activity, with glutamine as amido-N-donor"/>
    <property type="evidence" value="ECO:0007669"/>
    <property type="project" value="UniProtKB-UniRule"/>
</dbReference>